<keyword evidence="2" id="KW-1185">Reference proteome</keyword>
<accession>A0ACA9NQB5</accession>
<name>A0ACA9NQB5_9GLOM</name>
<dbReference type="Proteomes" id="UP000789366">
    <property type="component" value="Unassembled WGS sequence"/>
</dbReference>
<evidence type="ECO:0000313" key="1">
    <source>
        <dbReference type="EMBL" id="CAG8671273.1"/>
    </source>
</evidence>
<reference evidence="1" key="1">
    <citation type="submission" date="2021-06" db="EMBL/GenBank/DDBJ databases">
        <authorList>
            <person name="Kallberg Y."/>
            <person name="Tangrot J."/>
            <person name="Rosling A."/>
        </authorList>
    </citation>
    <scope>NUCLEOTIDE SEQUENCE</scope>
    <source>
        <strain evidence="1">28 12/20/2015</strain>
    </source>
</reference>
<proteinExistence type="predicted"/>
<evidence type="ECO:0000313" key="2">
    <source>
        <dbReference type="Proteomes" id="UP000789366"/>
    </source>
</evidence>
<dbReference type="EMBL" id="CAJVPW010016589">
    <property type="protein sequence ID" value="CAG8671273.1"/>
    <property type="molecule type" value="Genomic_DNA"/>
</dbReference>
<protein>
    <submittedName>
        <fullName evidence="1">4333_t:CDS:1</fullName>
    </submittedName>
</protein>
<sequence length="278" mass="31645">MLASELQKAEYRDYLESLSYNVGLSASIWVFPKLIEYLKLALTDEIFQIQKAQIDICFEYNALPIPFEQFSLYDNADIVDNVTCIENDSDKRQVALKSLIRHVDPNNVIELWEVRHMNVNTVSTNYSSEELFTNDEIQASFLTMNTIRNFRTDDLNNCNKIEYKISKQEVYGECAALGRKLTALASEFNLTHIAATLKGLIQQVEQANSSSSNSLDSDTIQNLFLANSHRRHAKRIKLSTEIHAAPSKTMNTKTHFSDTYTCKNCLNNDHNARSCVAP</sequence>
<organism evidence="1 2">
    <name type="scientific">Cetraspora pellucida</name>
    <dbReference type="NCBI Taxonomy" id="1433469"/>
    <lineage>
        <taxon>Eukaryota</taxon>
        <taxon>Fungi</taxon>
        <taxon>Fungi incertae sedis</taxon>
        <taxon>Mucoromycota</taxon>
        <taxon>Glomeromycotina</taxon>
        <taxon>Glomeromycetes</taxon>
        <taxon>Diversisporales</taxon>
        <taxon>Gigasporaceae</taxon>
        <taxon>Cetraspora</taxon>
    </lineage>
</organism>
<comment type="caution">
    <text evidence="1">The sequence shown here is derived from an EMBL/GenBank/DDBJ whole genome shotgun (WGS) entry which is preliminary data.</text>
</comment>
<feature type="non-terminal residue" evidence="1">
    <location>
        <position position="278"/>
    </location>
</feature>
<gene>
    <name evidence="1" type="ORF">SPELUC_LOCUS9677</name>
</gene>